<dbReference type="SUPFAM" id="SSF46934">
    <property type="entry name" value="UBA-like"/>
    <property type="match status" value="1"/>
</dbReference>
<dbReference type="Gene3D" id="1.10.8.10">
    <property type="entry name" value="DNA helicase RuvA subunit, C-terminal domain"/>
    <property type="match status" value="1"/>
</dbReference>
<feature type="region of interest" description="Disordered" evidence="6">
    <location>
        <begin position="215"/>
        <end position="281"/>
    </location>
</feature>
<dbReference type="Gene3D" id="1.20.1540.10">
    <property type="entry name" value="Rhomboid-like"/>
    <property type="match status" value="1"/>
</dbReference>
<keyword evidence="5 7" id="KW-0472">Membrane</keyword>
<dbReference type="Pfam" id="PF00627">
    <property type="entry name" value="UBA"/>
    <property type="match status" value="1"/>
</dbReference>
<evidence type="ECO:0000256" key="2">
    <source>
        <dbReference type="ARBA" id="ARBA00009045"/>
    </source>
</evidence>
<dbReference type="PANTHER" id="PTHR11009">
    <property type="entry name" value="DER1-LIKE PROTEIN, DERLIN"/>
    <property type="match status" value="1"/>
</dbReference>
<dbReference type="InterPro" id="IPR015940">
    <property type="entry name" value="UBA"/>
</dbReference>
<sequence length="319" mass="33116">MNNNVSSQASIVTTVQVWFTSIPLLTRSLLVLCVGLYLVQLLTGQDDLSFVCLAPAATVTQLQVWRIITSPLFHVGLLHVAFNMMAFVPCGSGLERLLGTLLLAHHVVLVMLLGGALYIGASWILAVLPIQLFRDPLLGCGVGLSGVVFGLIVLDTHHSGVSQRSIFGLFNVPARVYPWALLVNPVQGQGHTTGSMGGASAQQIPPWQAARAAAEARMAKQASGGRSVPGAAGDSLGGGALGASHAAQTPPAQPRASQLGTRSSSQELSQASSGPEAALQSLLGMGFDEAVSRQALQRSGGNPSQAAEYLLSLNKQGQA</sequence>
<keyword evidence="4 7" id="KW-1133">Transmembrane helix</keyword>
<keyword evidence="3 7" id="KW-0812">Transmembrane</keyword>
<organism evidence="9 10">
    <name type="scientific">Apatococcus fuscideae</name>
    <dbReference type="NCBI Taxonomy" id="2026836"/>
    <lineage>
        <taxon>Eukaryota</taxon>
        <taxon>Viridiplantae</taxon>
        <taxon>Chlorophyta</taxon>
        <taxon>core chlorophytes</taxon>
        <taxon>Trebouxiophyceae</taxon>
        <taxon>Chlorellales</taxon>
        <taxon>Chlorellaceae</taxon>
        <taxon>Apatococcus</taxon>
    </lineage>
</organism>
<feature type="domain" description="UBA" evidence="8">
    <location>
        <begin position="273"/>
        <end position="313"/>
    </location>
</feature>
<keyword evidence="10" id="KW-1185">Reference proteome</keyword>
<feature type="transmembrane region" description="Helical" evidence="7">
    <location>
        <begin position="74"/>
        <end position="94"/>
    </location>
</feature>
<accession>A0AAW1TKP3</accession>
<dbReference type="Proteomes" id="UP001485043">
    <property type="component" value="Unassembled WGS sequence"/>
</dbReference>
<evidence type="ECO:0000256" key="5">
    <source>
        <dbReference type="ARBA" id="ARBA00023136"/>
    </source>
</evidence>
<protein>
    <recommendedName>
        <fullName evidence="8">UBA domain-containing protein</fullName>
    </recommendedName>
</protein>
<name>A0AAW1TKP3_9CHLO</name>
<feature type="transmembrane region" description="Helical" evidence="7">
    <location>
        <begin position="106"/>
        <end position="130"/>
    </location>
</feature>
<feature type="compositionally biased region" description="Low complexity" evidence="6">
    <location>
        <begin position="263"/>
        <end position="273"/>
    </location>
</feature>
<comment type="subcellular location">
    <subcellularLocation>
        <location evidence="1">Membrane</location>
        <topology evidence="1">Multi-pass membrane protein</topology>
    </subcellularLocation>
</comment>
<comment type="similarity">
    <text evidence="2">Belongs to the peptidase S54 family.</text>
</comment>
<evidence type="ECO:0000256" key="6">
    <source>
        <dbReference type="SAM" id="MobiDB-lite"/>
    </source>
</evidence>
<dbReference type="InterPro" id="IPR009060">
    <property type="entry name" value="UBA-like_sf"/>
</dbReference>
<dbReference type="PROSITE" id="PS50030">
    <property type="entry name" value="UBA"/>
    <property type="match status" value="1"/>
</dbReference>
<evidence type="ECO:0000256" key="4">
    <source>
        <dbReference type="ARBA" id="ARBA00022989"/>
    </source>
</evidence>
<dbReference type="EMBL" id="JALJOV010000028">
    <property type="protein sequence ID" value="KAK9868454.1"/>
    <property type="molecule type" value="Genomic_DNA"/>
</dbReference>
<comment type="caution">
    <text evidence="9">The sequence shown here is derived from an EMBL/GenBank/DDBJ whole genome shotgun (WGS) entry which is preliminary data.</text>
</comment>
<gene>
    <name evidence="9" type="ORF">WJX84_008327</name>
</gene>
<dbReference type="SUPFAM" id="SSF144091">
    <property type="entry name" value="Rhomboid-like"/>
    <property type="match status" value="1"/>
</dbReference>
<dbReference type="Pfam" id="PF01694">
    <property type="entry name" value="Rhomboid"/>
    <property type="match status" value="1"/>
</dbReference>
<feature type="transmembrane region" description="Helical" evidence="7">
    <location>
        <begin position="15"/>
        <end position="38"/>
    </location>
</feature>
<proteinExistence type="inferred from homology"/>
<dbReference type="InterPro" id="IPR022764">
    <property type="entry name" value="Peptidase_S54_rhomboid_dom"/>
</dbReference>
<evidence type="ECO:0000256" key="7">
    <source>
        <dbReference type="SAM" id="Phobius"/>
    </source>
</evidence>
<dbReference type="GO" id="GO:0004252">
    <property type="term" value="F:serine-type endopeptidase activity"/>
    <property type="evidence" value="ECO:0007669"/>
    <property type="project" value="InterPro"/>
</dbReference>
<dbReference type="GO" id="GO:0016020">
    <property type="term" value="C:membrane"/>
    <property type="evidence" value="ECO:0007669"/>
    <property type="project" value="UniProtKB-SubCell"/>
</dbReference>
<dbReference type="CDD" id="cd14291">
    <property type="entry name" value="UBA1_NUB1_like"/>
    <property type="match status" value="1"/>
</dbReference>
<feature type="transmembrane region" description="Helical" evidence="7">
    <location>
        <begin position="136"/>
        <end position="154"/>
    </location>
</feature>
<evidence type="ECO:0000313" key="10">
    <source>
        <dbReference type="Proteomes" id="UP001485043"/>
    </source>
</evidence>
<reference evidence="9 10" key="1">
    <citation type="journal article" date="2024" name="Nat. Commun.">
        <title>Phylogenomics reveals the evolutionary origins of lichenization in chlorophyte algae.</title>
        <authorList>
            <person name="Puginier C."/>
            <person name="Libourel C."/>
            <person name="Otte J."/>
            <person name="Skaloud P."/>
            <person name="Haon M."/>
            <person name="Grisel S."/>
            <person name="Petersen M."/>
            <person name="Berrin J.G."/>
            <person name="Delaux P.M."/>
            <person name="Dal Grande F."/>
            <person name="Keller J."/>
        </authorList>
    </citation>
    <scope>NUCLEOTIDE SEQUENCE [LARGE SCALE GENOMIC DNA]</scope>
    <source>
        <strain evidence="9 10">SAG 2523</strain>
    </source>
</reference>
<evidence type="ECO:0000259" key="8">
    <source>
        <dbReference type="PROSITE" id="PS50030"/>
    </source>
</evidence>
<evidence type="ECO:0000313" key="9">
    <source>
        <dbReference type="EMBL" id="KAK9868454.1"/>
    </source>
</evidence>
<evidence type="ECO:0000256" key="1">
    <source>
        <dbReference type="ARBA" id="ARBA00004141"/>
    </source>
</evidence>
<dbReference type="SMART" id="SM00165">
    <property type="entry name" value="UBA"/>
    <property type="match status" value="1"/>
</dbReference>
<dbReference type="AlphaFoldDB" id="A0AAW1TKP3"/>
<dbReference type="InterPro" id="IPR035952">
    <property type="entry name" value="Rhomboid-like_sf"/>
</dbReference>
<evidence type="ECO:0000256" key="3">
    <source>
        <dbReference type="ARBA" id="ARBA00022692"/>
    </source>
</evidence>